<evidence type="ECO:0000313" key="3">
    <source>
        <dbReference type="Proteomes" id="UP000297527"/>
    </source>
</evidence>
<organism evidence="2 3">
    <name type="scientific">Botryotinia convoluta</name>
    <dbReference type="NCBI Taxonomy" id="54673"/>
    <lineage>
        <taxon>Eukaryota</taxon>
        <taxon>Fungi</taxon>
        <taxon>Dikarya</taxon>
        <taxon>Ascomycota</taxon>
        <taxon>Pezizomycotina</taxon>
        <taxon>Leotiomycetes</taxon>
        <taxon>Helotiales</taxon>
        <taxon>Sclerotiniaceae</taxon>
        <taxon>Botryotinia</taxon>
    </lineage>
</organism>
<name>A0A4Z1IDS9_9HELO</name>
<evidence type="ECO:0000259" key="1">
    <source>
        <dbReference type="Pfam" id="PF20150"/>
    </source>
</evidence>
<dbReference type="EMBL" id="PQXN01000100">
    <property type="protein sequence ID" value="TGO54903.1"/>
    <property type="molecule type" value="Genomic_DNA"/>
</dbReference>
<sequence>MAKLKNSLASQPRKSTSLTTFTLFPKLFPELRSMIWELAIFNDPRNIIIGKYRPWKKREGHPRWSEDFGYKCTSTVPAVLRTCTEARTEGLNYYKLLEWAPEISKGKERLVKVPEHPARTYINWTVDRIVIDHVEDFWTNSICFCDYEVGKVHNFRKLHDDDRSSAYDLAQKLIENGVKFLAVDTGNDSDKIEFFFESVYPWGCPVEELIFFSSGQTKFISRFHRLWGARQILPWSTFRQPKVRDSSKEPTLAYKFLVDRFKVHGEGRGVIFPHDGEIPQAAGQEMPKLVTPMGLGVPDNQSPIAQLVRGDDIPVGSRINVISMDNGSLA</sequence>
<dbReference type="PANTHER" id="PTHR35910:SF6">
    <property type="entry name" value="2EXR DOMAIN-CONTAINING PROTEIN"/>
    <property type="match status" value="1"/>
</dbReference>
<accession>A0A4Z1IDS9</accession>
<dbReference type="InterPro" id="IPR045518">
    <property type="entry name" value="2EXR"/>
</dbReference>
<dbReference type="Pfam" id="PF20150">
    <property type="entry name" value="2EXR"/>
    <property type="match status" value="1"/>
</dbReference>
<dbReference type="OrthoDB" id="3539199at2759"/>
<reference evidence="2 3" key="1">
    <citation type="submission" date="2017-12" db="EMBL/GenBank/DDBJ databases">
        <title>Comparative genomics of Botrytis spp.</title>
        <authorList>
            <person name="Valero-Jimenez C.A."/>
            <person name="Tapia P."/>
            <person name="Veloso J."/>
            <person name="Silva-Moreno E."/>
            <person name="Staats M."/>
            <person name="Valdes J.H."/>
            <person name="Van Kan J.A.L."/>
        </authorList>
    </citation>
    <scope>NUCLEOTIDE SEQUENCE [LARGE SCALE GENOMIC DNA]</scope>
    <source>
        <strain evidence="2 3">MUCL11595</strain>
    </source>
</reference>
<feature type="domain" description="2EXR" evidence="1">
    <location>
        <begin position="21"/>
        <end position="129"/>
    </location>
</feature>
<gene>
    <name evidence="2" type="ORF">BCON_0100g00230</name>
</gene>
<evidence type="ECO:0000313" key="2">
    <source>
        <dbReference type="EMBL" id="TGO54903.1"/>
    </source>
</evidence>
<dbReference type="PANTHER" id="PTHR35910">
    <property type="entry name" value="2EXR DOMAIN-CONTAINING PROTEIN"/>
    <property type="match status" value="1"/>
</dbReference>
<proteinExistence type="predicted"/>
<dbReference type="AlphaFoldDB" id="A0A4Z1IDS9"/>
<protein>
    <recommendedName>
        <fullName evidence="1">2EXR domain-containing protein</fullName>
    </recommendedName>
</protein>
<dbReference type="Proteomes" id="UP000297527">
    <property type="component" value="Unassembled WGS sequence"/>
</dbReference>
<keyword evidence="3" id="KW-1185">Reference proteome</keyword>
<comment type="caution">
    <text evidence="2">The sequence shown here is derived from an EMBL/GenBank/DDBJ whole genome shotgun (WGS) entry which is preliminary data.</text>
</comment>